<proteinExistence type="predicted"/>
<accession>A0A3L8PUW2</accession>
<name>A0A3L8PUW2_9GAMM</name>
<reference evidence="1 2" key="1">
    <citation type="submission" date="2018-09" db="EMBL/GenBank/DDBJ databases">
        <title>Phylogeny of the Shewanellaceae, and recommendation for two new genera, Pseudoshewanella and Parashewanella.</title>
        <authorList>
            <person name="Wang G."/>
        </authorList>
    </citation>
    <scope>NUCLEOTIDE SEQUENCE [LARGE SCALE GENOMIC DNA]</scope>
    <source>
        <strain evidence="1 2">C51</strain>
    </source>
</reference>
<gene>
    <name evidence="1" type="ORF">D5018_13315</name>
</gene>
<sequence length="533" mass="61953">MGAIRPHTYHSRDLPPSYAQAMSESSVAHAKSRDVDSNSKSALISGQYYACIPNAPDTVADIFDVRVTGIKGFFRKLAGKSTEFKVKVYCSAILILDDTPEVDSGKYHPWQVGIVEKGIESSFSFRLTAKEHKYIVSTNKKSPFYLRLFHGFSKEAIVAKALEKQQNSQLRFRLNSAYRATYAHEYTWAISTGFVSGNENIFEGFDFCQLLIPHRHQLANLLGITEQQIFEYQQRYGDCEWHTVSFILRAFFRNNLVTHQMFFDLLINIPSMEFEPEFHRIARRYGVKLPAHWNELPDIHFSLRPVVPNFVQIKPNDFRLSHVIMPHCVSLAVSLELSSREFLVLQHKARDYGTRADFKFNRLPYLMIEYFENKEPLNWQQLFTHLDAIPDLRGTRELRALKNYFKINEYLAEHEDATCDGATKVEGHELAKYRNVTCLKVGKWKPINLLTELSPYFYEVAEYFGIDVDDAIFGDEYFDFDEQVMMWLFERLFTQNEKMTWKELFSQLASIPELSSCHSVQYAAKFLNDPVNQ</sequence>
<comment type="caution">
    <text evidence="1">The sequence shown here is derived from an EMBL/GenBank/DDBJ whole genome shotgun (WGS) entry which is preliminary data.</text>
</comment>
<dbReference type="Proteomes" id="UP000281474">
    <property type="component" value="Unassembled WGS sequence"/>
</dbReference>
<evidence type="ECO:0000313" key="1">
    <source>
        <dbReference type="EMBL" id="RLV59191.1"/>
    </source>
</evidence>
<evidence type="ECO:0000313" key="2">
    <source>
        <dbReference type="Proteomes" id="UP000281474"/>
    </source>
</evidence>
<keyword evidence="2" id="KW-1185">Reference proteome</keyword>
<dbReference type="EMBL" id="QZEI01000041">
    <property type="protein sequence ID" value="RLV59191.1"/>
    <property type="molecule type" value="Genomic_DNA"/>
</dbReference>
<dbReference type="RefSeq" id="WP_121839490.1">
    <property type="nucleotide sequence ID" value="NZ_ML014790.1"/>
</dbReference>
<protein>
    <submittedName>
        <fullName evidence="1">Uncharacterized protein</fullName>
    </submittedName>
</protein>
<dbReference type="AlphaFoldDB" id="A0A3L8PUW2"/>
<organism evidence="1 2">
    <name type="scientific">Parashewanella curva</name>
    <dbReference type="NCBI Taxonomy" id="2338552"/>
    <lineage>
        <taxon>Bacteria</taxon>
        <taxon>Pseudomonadati</taxon>
        <taxon>Pseudomonadota</taxon>
        <taxon>Gammaproteobacteria</taxon>
        <taxon>Alteromonadales</taxon>
        <taxon>Shewanellaceae</taxon>
        <taxon>Parashewanella</taxon>
    </lineage>
</organism>